<dbReference type="GO" id="GO:0009307">
    <property type="term" value="P:DNA restriction-modification system"/>
    <property type="evidence" value="ECO:0007669"/>
    <property type="project" value="UniProtKB-KW"/>
</dbReference>
<evidence type="ECO:0000313" key="6">
    <source>
        <dbReference type="Proteomes" id="UP000245212"/>
    </source>
</evidence>
<dbReference type="PANTHER" id="PTHR30408">
    <property type="entry name" value="TYPE-1 RESTRICTION ENZYME ECOKI SPECIFICITY PROTEIN"/>
    <property type="match status" value="1"/>
</dbReference>
<dbReference type="Proteomes" id="UP000245212">
    <property type="component" value="Unassembled WGS sequence"/>
</dbReference>
<dbReference type="InterPro" id="IPR044946">
    <property type="entry name" value="Restrct_endonuc_typeI_TRD_sf"/>
</dbReference>
<keyword evidence="5" id="KW-0255">Endonuclease</keyword>
<dbReference type="GO" id="GO:0003677">
    <property type="term" value="F:DNA binding"/>
    <property type="evidence" value="ECO:0007669"/>
    <property type="project" value="UniProtKB-KW"/>
</dbReference>
<dbReference type="PANTHER" id="PTHR30408:SF13">
    <property type="entry name" value="TYPE I RESTRICTION ENZYME HINDI SPECIFICITY SUBUNIT"/>
    <property type="match status" value="1"/>
</dbReference>
<keyword evidence="3" id="KW-0238">DNA-binding</keyword>
<protein>
    <submittedName>
        <fullName evidence="5">Restriction endonuclease subunit S</fullName>
    </submittedName>
</protein>
<evidence type="ECO:0000313" key="5">
    <source>
        <dbReference type="EMBL" id="PWF22063.1"/>
    </source>
</evidence>
<dbReference type="InterPro" id="IPR000055">
    <property type="entry name" value="Restrct_endonuc_typeI_TRD"/>
</dbReference>
<keyword evidence="5" id="KW-0540">Nuclease</keyword>
<reference evidence="6" key="1">
    <citation type="submission" date="2018-05" db="EMBL/GenBank/DDBJ databases">
        <authorList>
            <person name="Li Y."/>
        </authorList>
    </citation>
    <scope>NUCLEOTIDE SEQUENCE [LARGE SCALE GENOMIC DNA]</scope>
    <source>
        <strain evidence="6">3d-2-2</strain>
    </source>
</reference>
<dbReference type="Pfam" id="PF01420">
    <property type="entry name" value="Methylase_S"/>
    <property type="match status" value="2"/>
</dbReference>
<comment type="caution">
    <text evidence="5">The sequence shown here is derived from an EMBL/GenBank/DDBJ whole genome shotgun (WGS) entry which is preliminary data.</text>
</comment>
<proteinExistence type="inferred from homology"/>
<keyword evidence="6" id="KW-1185">Reference proteome</keyword>
<sequence>MVAEWREVSLGDLFKVKHGFAFKGEHFTDEPQKTVLVTPGNFAIGGGFKDDKRKYYRGPVPQDYVLRPEQVVVTMTDLSKESDTLGYAASIPRDEMTWLHNQRVGLLEFNPDVQTSPRFVQYLLRTHEYRSWVVGSATGTTVKHTSPGRIESFVTCIPPFEEQCVIARILGALDDKINLNRHMNQTLEAMASGLFKSWFVDFDGVPPEDMWESKLGLIPKGWRVSTVGEEVAIFGGSTPSTKEVEYWDNGTYHWATPKDLSSIVFPVLLATERKITDAGLAKITSGLLPSGTLLLSSRAPIGYLAITEVPTAINQGFIAMKCNGVLSNVFMLNWCRENMDAIVGNANGSTFLEISKSNFRPLPIIVPPAETLHKFEQKVRPLHQRIVENERQSRTLAQLRDTLLPKLISGEFRVKDEEQRFRGETT</sequence>
<gene>
    <name evidence="5" type="ORF">DD235_11800</name>
</gene>
<dbReference type="EMBL" id="QETA01000005">
    <property type="protein sequence ID" value="PWF22063.1"/>
    <property type="molecule type" value="Genomic_DNA"/>
</dbReference>
<dbReference type="CDD" id="cd17273">
    <property type="entry name" value="RMtype1_S_EcoJA69PI-TRD1-CR1_like"/>
    <property type="match status" value="1"/>
</dbReference>
<dbReference type="InterPro" id="IPR052021">
    <property type="entry name" value="Type-I_RS_S_subunit"/>
</dbReference>
<name>A0A2V1JZA7_9BURK</name>
<dbReference type="SUPFAM" id="SSF116734">
    <property type="entry name" value="DNA methylase specificity domain"/>
    <property type="match status" value="2"/>
</dbReference>
<comment type="similarity">
    <text evidence="1">Belongs to the type-I restriction system S methylase family.</text>
</comment>
<feature type="domain" description="Type I restriction modification DNA specificity" evidence="4">
    <location>
        <begin position="219"/>
        <end position="371"/>
    </location>
</feature>
<organism evidence="5 6">
    <name type="scientific">Corticimicrobacter populi</name>
    <dbReference type="NCBI Taxonomy" id="2175229"/>
    <lineage>
        <taxon>Bacteria</taxon>
        <taxon>Pseudomonadati</taxon>
        <taxon>Pseudomonadota</taxon>
        <taxon>Betaproteobacteria</taxon>
        <taxon>Burkholderiales</taxon>
        <taxon>Alcaligenaceae</taxon>
        <taxon>Corticimicrobacter</taxon>
    </lineage>
</organism>
<dbReference type="AlphaFoldDB" id="A0A2V1JZA7"/>
<evidence type="ECO:0000256" key="1">
    <source>
        <dbReference type="ARBA" id="ARBA00010923"/>
    </source>
</evidence>
<keyword evidence="2" id="KW-0680">Restriction system</keyword>
<dbReference type="Gene3D" id="1.10.287.1120">
    <property type="entry name" value="Bipartite methylase S protein"/>
    <property type="match status" value="1"/>
</dbReference>
<dbReference type="GO" id="GO:0004519">
    <property type="term" value="F:endonuclease activity"/>
    <property type="evidence" value="ECO:0007669"/>
    <property type="project" value="UniProtKB-KW"/>
</dbReference>
<dbReference type="RefSeq" id="WP_109062306.1">
    <property type="nucleotide sequence ID" value="NZ_QETA01000005.1"/>
</dbReference>
<dbReference type="Gene3D" id="3.90.220.20">
    <property type="entry name" value="DNA methylase specificity domains"/>
    <property type="match status" value="2"/>
</dbReference>
<evidence type="ECO:0000256" key="2">
    <source>
        <dbReference type="ARBA" id="ARBA00022747"/>
    </source>
</evidence>
<evidence type="ECO:0000256" key="3">
    <source>
        <dbReference type="ARBA" id="ARBA00023125"/>
    </source>
</evidence>
<accession>A0A2V1JZA7</accession>
<dbReference type="CDD" id="cd17278">
    <property type="entry name" value="RMtype1_S_LdeBORF1052P-TRD2-CR2"/>
    <property type="match status" value="1"/>
</dbReference>
<feature type="domain" description="Type I restriction modification DNA specificity" evidence="4">
    <location>
        <begin position="4"/>
        <end position="188"/>
    </location>
</feature>
<keyword evidence="5" id="KW-0378">Hydrolase</keyword>
<evidence type="ECO:0000259" key="4">
    <source>
        <dbReference type="Pfam" id="PF01420"/>
    </source>
</evidence>